<dbReference type="AlphaFoldDB" id="A0ABD2C6Z8"/>
<keyword evidence="1" id="KW-0812">Transmembrane</keyword>
<feature type="transmembrane region" description="Helical" evidence="1">
    <location>
        <begin position="75"/>
        <end position="93"/>
    </location>
</feature>
<sequence length="111" mass="12872">MISKTFNVFQLTFTKGLILERLCNFPFPILLWTLRGYLSIPATIACPYCLSVVPSSKVRITIAFLPAYRPLRTSTTLPLFIIFTILSGVLYKIRYELLHIFRVIRCIFPRI</sequence>
<evidence type="ECO:0000256" key="1">
    <source>
        <dbReference type="SAM" id="Phobius"/>
    </source>
</evidence>
<keyword evidence="1" id="KW-1133">Transmembrane helix</keyword>
<keyword evidence="3" id="KW-1185">Reference proteome</keyword>
<protein>
    <submittedName>
        <fullName evidence="2">Uncharacterized protein</fullName>
    </submittedName>
</protein>
<comment type="caution">
    <text evidence="2">The sequence shown here is derived from an EMBL/GenBank/DDBJ whole genome shotgun (WGS) entry which is preliminary data.</text>
</comment>
<organism evidence="2 3">
    <name type="scientific">Vespula squamosa</name>
    <name type="common">Southern yellow jacket</name>
    <name type="synonym">Wasp</name>
    <dbReference type="NCBI Taxonomy" id="30214"/>
    <lineage>
        <taxon>Eukaryota</taxon>
        <taxon>Metazoa</taxon>
        <taxon>Ecdysozoa</taxon>
        <taxon>Arthropoda</taxon>
        <taxon>Hexapoda</taxon>
        <taxon>Insecta</taxon>
        <taxon>Pterygota</taxon>
        <taxon>Neoptera</taxon>
        <taxon>Endopterygota</taxon>
        <taxon>Hymenoptera</taxon>
        <taxon>Apocrita</taxon>
        <taxon>Aculeata</taxon>
        <taxon>Vespoidea</taxon>
        <taxon>Vespidae</taxon>
        <taxon>Vespinae</taxon>
        <taxon>Vespula</taxon>
    </lineage>
</organism>
<keyword evidence="1" id="KW-0472">Membrane</keyword>
<accession>A0ABD2C6Z8</accession>
<gene>
    <name evidence="2" type="ORF">V1478_000958</name>
</gene>
<evidence type="ECO:0000313" key="3">
    <source>
        <dbReference type="Proteomes" id="UP001607302"/>
    </source>
</evidence>
<evidence type="ECO:0000313" key="2">
    <source>
        <dbReference type="EMBL" id="KAL2740817.1"/>
    </source>
</evidence>
<dbReference type="EMBL" id="JAUDFV010000020">
    <property type="protein sequence ID" value="KAL2740817.1"/>
    <property type="molecule type" value="Genomic_DNA"/>
</dbReference>
<reference evidence="2 3" key="1">
    <citation type="journal article" date="2024" name="Ann. Entomol. Soc. Am.">
        <title>Genomic analyses of the southern and eastern yellowjacket wasps (Hymenoptera: Vespidae) reveal evolutionary signatures of social life.</title>
        <authorList>
            <person name="Catto M.A."/>
            <person name="Caine P.B."/>
            <person name="Orr S.E."/>
            <person name="Hunt B.G."/>
            <person name="Goodisman M.A.D."/>
        </authorList>
    </citation>
    <scope>NUCLEOTIDE SEQUENCE [LARGE SCALE GENOMIC DNA]</scope>
    <source>
        <strain evidence="2">233</strain>
        <tissue evidence="2">Head and thorax</tissue>
    </source>
</reference>
<dbReference type="Proteomes" id="UP001607302">
    <property type="component" value="Unassembled WGS sequence"/>
</dbReference>
<proteinExistence type="predicted"/>
<name>A0ABD2C6Z8_VESSQ</name>